<dbReference type="InterPro" id="IPR052035">
    <property type="entry name" value="ZnF_BED_domain_contain"/>
</dbReference>
<dbReference type="SUPFAM" id="SSF53098">
    <property type="entry name" value="Ribonuclease H-like"/>
    <property type="match status" value="1"/>
</dbReference>
<dbReference type="GO" id="GO:0008270">
    <property type="term" value="F:zinc ion binding"/>
    <property type="evidence" value="ECO:0007669"/>
    <property type="project" value="UniProtKB-KW"/>
</dbReference>
<dbReference type="Proteomes" id="UP000037505">
    <property type="component" value="Unassembled WGS sequence"/>
</dbReference>
<evidence type="ECO:0000256" key="1">
    <source>
        <dbReference type="ARBA" id="ARBA00004123"/>
    </source>
</evidence>
<evidence type="ECO:0000313" key="6">
    <source>
        <dbReference type="EMBL" id="KNG84621.1"/>
    </source>
</evidence>
<dbReference type="GO" id="GO:0005634">
    <property type="term" value="C:nucleus"/>
    <property type="evidence" value="ECO:0007669"/>
    <property type="project" value="UniProtKB-SubCell"/>
</dbReference>
<evidence type="ECO:0000313" key="7">
    <source>
        <dbReference type="Proteomes" id="UP000037505"/>
    </source>
</evidence>
<dbReference type="PANTHER" id="PTHR46481">
    <property type="entry name" value="ZINC FINGER BED DOMAIN-CONTAINING PROTEIN 4"/>
    <property type="match status" value="1"/>
</dbReference>
<evidence type="ECO:0000256" key="5">
    <source>
        <dbReference type="ARBA" id="ARBA00023242"/>
    </source>
</evidence>
<organism evidence="6 7">
    <name type="scientific">Aspergillus nomiae NRRL (strain ATCC 15546 / NRRL 13137 / CBS 260.88 / M93)</name>
    <dbReference type="NCBI Taxonomy" id="1509407"/>
    <lineage>
        <taxon>Eukaryota</taxon>
        <taxon>Fungi</taxon>
        <taxon>Dikarya</taxon>
        <taxon>Ascomycota</taxon>
        <taxon>Pezizomycotina</taxon>
        <taxon>Eurotiomycetes</taxon>
        <taxon>Eurotiomycetidae</taxon>
        <taxon>Eurotiales</taxon>
        <taxon>Aspergillaceae</taxon>
        <taxon>Aspergillus</taxon>
        <taxon>Aspergillus subgen. Circumdati</taxon>
    </lineage>
</organism>
<keyword evidence="2" id="KW-0479">Metal-binding</keyword>
<keyword evidence="3" id="KW-0863">Zinc-finger</keyword>
<evidence type="ECO:0000256" key="4">
    <source>
        <dbReference type="ARBA" id="ARBA00022833"/>
    </source>
</evidence>
<dbReference type="EMBL" id="JNOM01000197">
    <property type="protein sequence ID" value="KNG84621.1"/>
    <property type="molecule type" value="Genomic_DNA"/>
</dbReference>
<reference evidence="6 7" key="1">
    <citation type="submission" date="2014-06" db="EMBL/GenBank/DDBJ databases">
        <title>The Genome of the Aflatoxigenic Filamentous Fungus Aspergillus nomius.</title>
        <authorList>
            <person name="Moore M.G."/>
            <person name="Shannon B.M."/>
            <person name="Brian M.M."/>
        </authorList>
    </citation>
    <scope>NUCLEOTIDE SEQUENCE [LARGE SCALE GENOMIC DNA]</scope>
    <source>
        <strain evidence="6 7">NRRL 13137</strain>
    </source>
</reference>
<dbReference type="AlphaFoldDB" id="A0A0L1IYI7"/>
<evidence type="ECO:0000256" key="2">
    <source>
        <dbReference type="ARBA" id="ARBA00022723"/>
    </source>
</evidence>
<keyword evidence="5" id="KW-0539">Nucleus</keyword>
<keyword evidence="7" id="KW-1185">Reference proteome</keyword>
<protein>
    <submittedName>
        <fullName evidence="6">Uncharacterized protein</fullName>
    </submittedName>
</protein>
<comment type="caution">
    <text evidence="6">The sequence shown here is derived from an EMBL/GenBank/DDBJ whole genome shotgun (WGS) entry which is preliminary data.</text>
</comment>
<gene>
    <name evidence="6" type="ORF">ANOM_006431</name>
</gene>
<dbReference type="GeneID" id="26808235"/>
<sequence length="203" mass="22719">MKEVLIHLPLRPSISVQETRFANTSGNNTSFQRLLHACDPSKSGASSTCSPAFGHLFNRIKEEFHSSRASVKEELARSSRTLALSLDVWTSENQIPIMGIIGHWISPEFDKRDELPEFTEINGPHSGENLADVVLNMLDELAIAPKLLTITGDNAGNNGTLYDSLHDQLRKKYNNDDGYFRIRPLIRFRGRRSSFPALPISSI</sequence>
<dbReference type="RefSeq" id="XP_015405544.1">
    <property type="nucleotide sequence ID" value="XM_015551687.1"/>
</dbReference>
<accession>A0A0L1IYI7</accession>
<name>A0A0L1IYI7_ASPN3</name>
<dbReference type="PANTHER" id="PTHR46481:SF10">
    <property type="entry name" value="ZINC FINGER BED DOMAIN-CONTAINING PROTEIN 39"/>
    <property type="match status" value="1"/>
</dbReference>
<keyword evidence="4" id="KW-0862">Zinc</keyword>
<comment type="subcellular location">
    <subcellularLocation>
        <location evidence="1">Nucleus</location>
    </subcellularLocation>
</comment>
<dbReference type="InterPro" id="IPR012337">
    <property type="entry name" value="RNaseH-like_sf"/>
</dbReference>
<evidence type="ECO:0000256" key="3">
    <source>
        <dbReference type="ARBA" id="ARBA00022771"/>
    </source>
</evidence>
<proteinExistence type="predicted"/>